<dbReference type="EMBL" id="QRYW01000058">
    <property type="protein sequence ID" value="RGV18382.1"/>
    <property type="molecule type" value="Genomic_DNA"/>
</dbReference>
<dbReference type="Proteomes" id="UP001212263">
    <property type="component" value="Unassembled WGS sequence"/>
</dbReference>
<keyword evidence="1 2" id="KW-0732">Signal</keyword>
<feature type="domain" description="Outer membrane protein beta-barrel" evidence="3">
    <location>
        <begin position="27"/>
        <end position="199"/>
    </location>
</feature>
<feature type="chain" id="PRO_5042691683" evidence="2">
    <location>
        <begin position="21"/>
        <end position="205"/>
    </location>
</feature>
<evidence type="ECO:0000313" key="5">
    <source>
        <dbReference type="EMBL" id="MDB9223792.1"/>
    </source>
</evidence>
<dbReference type="Gene3D" id="2.40.160.20">
    <property type="match status" value="1"/>
</dbReference>
<dbReference type="AlphaFoldDB" id="A0A1Y4A771"/>
<dbReference type="Proteomes" id="UP000283426">
    <property type="component" value="Unassembled WGS sequence"/>
</dbReference>
<dbReference type="Proteomes" id="UP000284243">
    <property type="component" value="Unassembled WGS sequence"/>
</dbReference>
<dbReference type="Proteomes" id="UP000284434">
    <property type="component" value="Unassembled WGS sequence"/>
</dbReference>
<dbReference type="SUPFAM" id="SSF56925">
    <property type="entry name" value="OMPA-like"/>
    <property type="match status" value="1"/>
</dbReference>
<organism evidence="7 9">
    <name type="scientific">Odoribacter splanchnicus</name>
    <dbReference type="NCBI Taxonomy" id="28118"/>
    <lineage>
        <taxon>Bacteria</taxon>
        <taxon>Pseudomonadati</taxon>
        <taxon>Bacteroidota</taxon>
        <taxon>Bacteroidia</taxon>
        <taxon>Bacteroidales</taxon>
        <taxon>Odoribacteraceae</taxon>
        <taxon>Odoribacter</taxon>
    </lineage>
</organism>
<dbReference type="OMA" id="ITTHYHW"/>
<dbReference type="EMBL" id="QSCO01000034">
    <property type="protein sequence ID" value="RGY03655.1"/>
    <property type="molecule type" value="Genomic_DNA"/>
</dbReference>
<proteinExistence type="predicted"/>
<accession>A0A1Y4A771</accession>
<comment type="caution">
    <text evidence="7">The sequence shown here is derived from an EMBL/GenBank/DDBJ whole genome shotgun (WGS) entry which is preliminary data.</text>
</comment>
<gene>
    <name evidence="7" type="ORF">DWW24_19830</name>
    <name evidence="6" type="ORF">DWW57_17890</name>
    <name evidence="8" type="ORF">DXA53_17985</name>
    <name evidence="4" type="ORF">L0P03_19035</name>
    <name evidence="5" type="ORF">PN645_12340</name>
</gene>
<evidence type="ECO:0000313" key="8">
    <source>
        <dbReference type="EMBL" id="RGY03655.1"/>
    </source>
</evidence>
<reference evidence="9 10" key="1">
    <citation type="submission" date="2018-08" db="EMBL/GenBank/DDBJ databases">
        <title>A genome reference for cultivated species of the human gut microbiota.</title>
        <authorList>
            <person name="Zou Y."/>
            <person name="Xue W."/>
            <person name="Luo G."/>
        </authorList>
    </citation>
    <scope>NUCLEOTIDE SEQUENCE [LARGE SCALE GENOMIC DNA]</scope>
    <source>
        <strain evidence="7 9">AF14-6AC</strain>
        <strain evidence="6 10">AF16-14</strain>
        <strain evidence="8 11">OF03-11</strain>
    </source>
</reference>
<evidence type="ECO:0000313" key="6">
    <source>
        <dbReference type="EMBL" id="RGU54016.1"/>
    </source>
</evidence>
<name>A0A1Y4A771_9BACT</name>
<reference evidence="5" key="3">
    <citation type="submission" date="2023-01" db="EMBL/GenBank/DDBJ databases">
        <title>Human gut microbiome strain richness.</title>
        <authorList>
            <person name="Chen-Liaw A."/>
        </authorList>
    </citation>
    <scope>NUCLEOTIDE SEQUENCE</scope>
    <source>
        <strain evidence="5">RTP21484st1_B7_RTP21484_190118</strain>
    </source>
</reference>
<evidence type="ECO:0000313" key="11">
    <source>
        <dbReference type="Proteomes" id="UP000284434"/>
    </source>
</evidence>
<evidence type="ECO:0000256" key="1">
    <source>
        <dbReference type="ARBA" id="ARBA00022729"/>
    </source>
</evidence>
<reference evidence="4" key="2">
    <citation type="submission" date="2022-01" db="EMBL/GenBank/DDBJ databases">
        <title>Collection of gut derived symbiotic bacterial strains cultured from healthy donors.</title>
        <authorList>
            <person name="Lin H."/>
            <person name="Kohout C."/>
            <person name="Waligurski E."/>
            <person name="Pamer E.G."/>
        </authorList>
    </citation>
    <scope>NUCLEOTIDE SEQUENCE</scope>
    <source>
        <strain evidence="4">DFI.1.149</strain>
    </source>
</reference>
<evidence type="ECO:0000259" key="3">
    <source>
        <dbReference type="Pfam" id="PF13505"/>
    </source>
</evidence>
<dbReference type="Pfam" id="PF13505">
    <property type="entry name" value="OMP_b-brl"/>
    <property type="match status" value="1"/>
</dbReference>
<evidence type="ECO:0000256" key="2">
    <source>
        <dbReference type="SAM" id="SignalP"/>
    </source>
</evidence>
<protein>
    <submittedName>
        <fullName evidence="5">Outer membrane beta-barrel protein</fullName>
    </submittedName>
    <submittedName>
        <fullName evidence="4">Porin family protein</fullName>
    </submittedName>
</protein>
<dbReference type="EMBL" id="JAQMRD010000016">
    <property type="protein sequence ID" value="MDB9223792.1"/>
    <property type="molecule type" value="Genomic_DNA"/>
</dbReference>
<dbReference type="InterPro" id="IPR027385">
    <property type="entry name" value="Beta-barrel_OMP"/>
</dbReference>
<dbReference type="GeneID" id="61275171"/>
<dbReference type="RefSeq" id="WP_013612145.1">
    <property type="nucleotide sequence ID" value="NZ_BAABYK010000001.1"/>
</dbReference>
<sequence>MKKLLIIAICLFGLSPFLKAQMLNLNYQISLPMNQVKDFTDKASFRGFDIEYHQFLGDQFSIGAAIGWDVFYKDKKHTPGNFRFNGNSNVYTITGNQYRYINTVPMLAIGRYYFTDNTTAVRPFVGLGIGTSWTERRLEVGQFASTISRWQFALAPEVGMYIPINDQFAFNVGARYNYGTKAAHGRVPEIQTFSFNFGVILMGMD</sequence>
<evidence type="ECO:0000313" key="10">
    <source>
        <dbReference type="Proteomes" id="UP000284243"/>
    </source>
</evidence>
<dbReference type="Proteomes" id="UP001199750">
    <property type="component" value="Unassembled WGS sequence"/>
</dbReference>
<feature type="signal peptide" evidence="2">
    <location>
        <begin position="1"/>
        <end position="20"/>
    </location>
</feature>
<dbReference type="EMBL" id="QRYC01000040">
    <property type="protein sequence ID" value="RGU54016.1"/>
    <property type="molecule type" value="Genomic_DNA"/>
</dbReference>
<evidence type="ECO:0000313" key="7">
    <source>
        <dbReference type="EMBL" id="RGV18382.1"/>
    </source>
</evidence>
<dbReference type="EMBL" id="JAKNDN010000050">
    <property type="protein sequence ID" value="MCG4961916.1"/>
    <property type="molecule type" value="Genomic_DNA"/>
</dbReference>
<evidence type="ECO:0000313" key="9">
    <source>
        <dbReference type="Proteomes" id="UP000283426"/>
    </source>
</evidence>
<evidence type="ECO:0000313" key="4">
    <source>
        <dbReference type="EMBL" id="MCG4961916.1"/>
    </source>
</evidence>
<dbReference type="InterPro" id="IPR011250">
    <property type="entry name" value="OMP/PagP_B-barrel"/>
</dbReference>